<reference evidence="2 4" key="2">
    <citation type="submission" date="2013-11" db="EMBL/GenBank/DDBJ databases">
        <title>The Genome Sequence of Phytophthora parasitica INRA-310.</title>
        <authorList>
            <consortium name="The Broad Institute Genomics Platform"/>
            <person name="Russ C."/>
            <person name="Tyler B."/>
            <person name="Panabieres F."/>
            <person name="Shan W."/>
            <person name="Tripathy S."/>
            <person name="Grunwald N."/>
            <person name="Machado M."/>
            <person name="Johnson C.S."/>
            <person name="Arredondo F."/>
            <person name="Hong C."/>
            <person name="Coffey M."/>
            <person name="Young S.K."/>
            <person name="Zeng Q."/>
            <person name="Gargeya S."/>
            <person name="Fitzgerald M."/>
            <person name="Abouelleil A."/>
            <person name="Alvarado L."/>
            <person name="Chapman S.B."/>
            <person name="Gainer-Dewar J."/>
            <person name="Goldberg J."/>
            <person name="Griggs A."/>
            <person name="Gujja S."/>
            <person name="Hansen M."/>
            <person name="Howarth C."/>
            <person name="Imamovic A."/>
            <person name="Ireland A."/>
            <person name="Larimer J."/>
            <person name="McCowan C."/>
            <person name="Murphy C."/>
            <person name="Pearson M."/>
            <person name="Poon T.W."/>
            <person name="Priest M."/>
            <person name="Roberts A."/>
            <person name="Saif S."/>
            <person name="Shea T."/>
            <person name="Sykes S."/>
            <person name="Wortman J."/>
            <person name="Nusbaum C."/>
            <person name="Birren B."/>
        </authorList>
    </citation>
    <scope>NUCLEOTIDE SEQUENCE [LARGE SCALE GENOMIC DNA]</scope>
    <source>
        <strain evidence="2 4">INRA-310</strain>
    </source>
</reference>
<dbReference type="VEuPathDB" id="FungiDB:PPTG_24451"/>
<protein>
    <submittedName>
        <fullName evidence="2">Uncharacterized protein</fullName>
    </submittedName>
</protein>
<evidence type="ECO:0000256" key="1">
    <source>
        <dbReference type="SAM" id="MobiDB-lite"/>
    </source>
</evidence>
<dbReference type="AlphaFoldDB" id="W2PGU1"/>
<feature type="region of interest" description="Disordered" evidence="1">
    <location>
        <begin position="1"/>
        <end position="24"/>
    </location>
</feature>
<dbReference type="Proteomes" id="UP000018817">
    <property type="component" value="Unassembled WGS sequence"/>
</dbReference>
<gene>
    <name evidence="3" type="ORF">PPTG_04987</name>
    <name evidence="2" type="ORF">PPTG_24451</name>
</gene>
<dbReference type="RefSeq" id="XP_008915477.1">
    <property type="nucleotide sequence ID" value="XM_008917229.1"/>
</dbReference>
<proteinExistence type="predicted"/>
<evidence type="ECO:0000313" key="3">
    <source>
        <dbReference type="EMBL" id="ETN19807.1"/>
    </source>
</evidence>
<dbReference type="EMBL" id="KI669565">
    <property type="protein sequence ID" value="ETN19807.1"/>
    <property type="molecule type" value="Genomic_DNA"/>
</dbReference>
<dbReference type="GeneID" id="20193050"/>
<dbReference type="EMBL" id="KI669656">
    <property type="protein sequence ID" value="ETM99219.1"/>
    <property type="molecule type" value="Genomic_DNA"/>
</dbReference>
<sequence length="125" mass="14331">MTDEGQGAVRKRAEDTMQEVREEDVSHEYVQACQDILGHQAAQNSQGRPQELWETNRLKWVAFQHNQRAEKTCVRLREAEDVPGFREPTPKGIADHPLEMLSLHLPVFDSVLAKVRGEYDFSVCI</sequence>
<organism evidence="2 4">
    <name type="scientific">Phytophthora nicotianae (strain INRA-310)</name>
    <name type="common">Phytophthora parasitica</name>
    <dbReference type="NCBI Taxonomy" id="761204"/>
    <lineage>
        <taxon>Eukaryota</taxon>
        <taxon>Sar</taxon>
        <taxon>Stramenopiles</taxon>
        <taxon>Oomycota</taxon>
        <taxon>Peronosporomycetes</taxon>
        <taxon>Peronosporales</taxon>
        <taxon>Peronosporaceae</taxon>
        <taxon>Phytophthora</taxon>
    </lineage>
</organism>
<evidence type="ECO:0000313" key="4">
    <source>
        <dbReference type="Proteomes" id="UP000018817"/>
    </source>
</evidence>
<dbReference type="GeneID" id="20175055"/>
<evidence type="ECO:0000313" key="2">
    <source>
        <dbReference type="EMBL" id="ETM99219.1"/>
    </source>
</evidence>
<name>W2PGU1_PHYN3</name>
<dbReference type="VEuPathDB" id="FungiDB:PPTG_04987"/>
<accession>W2PGU1</accession>
<reference evidence="4" key="1">
    <citation type="submission" date="2011-12" db="EMBL/GenBank/DDBJ databases">
        <authorList>
            <consortium name="The Broad Institute Genome Sequencing Platform"/>
            <person name="Russ C."/>
            <person name="Tyler B."/>
            <person name="Panabieres F."/>
            <person name="Shan W."/>
            <person name="Tripathy S."/>
            <person name="Grunwald N."/>
            <person name="Machado M."/>
            <person name="Young S.K."/>
            <person name="Zeng Q."/>
            <person name="Gargeya S."/>
            <person name="Fitzgerald M."/>
            <person name="Haas B."/>
            <person name="Abouelleil A."/>
            <person name="Alvarado L."/>
            <person name="Arachchi H.M."/>
            <person name="Berlin A."/>
            <person name="Chapman S.B."/>
            <person name="Gearin G."/>
            <person name="Goldberg J."/>
            <person name="Griggs A."/>
            <person name="Gujja S."/>
            <person name="Hansen M."/>
            <person name="Heiman D."/>
            <person name="Howarth C."/>
            <person name="Larimer J."/>
            <person name="Lui A."/>
            <person name="MacDonald P.J.P."/>
            <person name="McCowen C."/>
            <person name="Montmayeur A."/>
            <person name="Murphy C."/>
            <person name="Neiman D."/>
            <person name="Pearson M."/>
            <person name="Priest M."/>
            <person name="Roberts A."/>
            <person name="Saif S."/>
            <person name="Shea T."/>
            <person name="Sisk P."/>
            <person name="Stolte C."/>
            <person name="Sykes S."/>
            <person name="Wortman J."/>
            <person name="Nusbaum C."/>
            <person name="Birren B."/>
        </authorList>
    </citation>
    <scope>NUCLEOTIDE SEQUENCE [LARGE SCALE GENOMIC DNA]</scope>
    <source>
        <strain evidence="4">INRA-310</strain>
    </source>
</reference>
<dbReference type="RefSeq" id="XP_008895624.1">
    <property type="nucleotide sequence ID" value="XM_008897376.1"/>
</dbReference>
<feature type="compositionally biased region" description="Basic and acidic residues" evidence="1">
    <location>
        <begin position="11"/>
        <end position="24"/>
    </location>
</feature>